<dbReference type="KEGG" id="vg:14011980"/>
<dbReference type="Pfam" id="PF19263">
    <property type="entry name" value="DUF5906"/>
    <property type="match status" value="1"/>
</dbReference>
<sequence>MREEIKRWLNNVRLGHYNDNALVVVGGRSSGKTTFSVLAAKAVGLKPEHRIVVDVSAIKSPFFIDSVRNFAMVVIDCEAEDMEEVLSVLKPILSNRAVQVDRKGKSSVVVNNQMNFMILTNGYAPEPVSRRVLVTSPLAAMNVLAEI</sequence>
<evidence type="ECO:0000313" key="2">
    <source>
        <dbReference type="EMBL" id="AFH19725.1"/>
    </source>
</evidence>
<reference evidence="2 3" key="1">
    <citation type="submission" date="2011-12" db="EMBL/GenBank/DDBJ databases">
        <title>The genome sequence of the flagella-specific Agrobacterium bacteriophage 7-7-1.</title>
        <authorList>
            <person name="Schmitt R."/>
            <person name="Van den Bossche A."/>
            <person name="Lavigne R."/>
            <person name="Kropinski A.M."/>
        </authorList>
    </citation>
    <scope>NUCLEOTIDE SEQUENCE [LARGE SCALE GENOMIC DNA]</scope>
</reference>
<dbReference type="EMBL" id="JQ312117">
    <property type="protein sequence ID" value="AFH19725.1"/>
    <property type="molecule type" value="Genomic_DNA"/>
</dbReference>
<name>J7F8X8_9CAUD</name>
<dbReference type="Gene3D" id="3.40.50.300">
    <property type="entry name" value="P-loop containing nucleotide triphosphate hydrolases"/>
    <property type="match status" value="1"/>
</dbReference>
<keyword evidence="3" id="KW-1185">Reference proteome</keyword>
<dbReference type="InterPro" id="IPR027417">
    <property type="entry name" value="P-loop_NTPase"/>
</dbReference>
<organism evidence="2 3">
    <name type="scientific">Agrobacterium phage 7-7-1</name>
    <dbReference type="NCBI Taxonomy" id="1161931"/>
    <lineage>
        <taxon>Viruses</taxon>
        <taxon>Duplodnaviria</taxon>
        <taxon>Heunggongvirae</taxon>
        <taxon>Uroviricota</taxon>
        <taxon>Caudoviricetes</taxon>
        <taxon>Schmittlotzvirus</taxon>
        <taxon>Schmittlotzvirus sv771</taxon>
    </lineage>
</organism>
<dbReference type="RefSeq" id="YP_007006483.1">
    <property type="nucleotide sequence ID" value="NC_019519.1"/>
</dbReference>
<dbReference type="InterPro" id="IPR045455">
    <property type="entry name" value="NrS-1_pol-like_helicase"/>
</dbReference>
<feature type="domain" description="NrS-1 polymerase-like helicase" evidence="1">
    <location>
        <begin position="25"/>
        <end position="123"/>
    </location>
</feature>
<dbReference type="Proteomes" id="UP000003754">
    <property type="component" value="Segment"/>
</dbReference>
<dbReference type="SUPFAM" id="SSF52540">
    <property type="entry name" value="P-loop containing nucleoside triphosphate hydrolases"/>
    <property type="match status" value="1"/>
</dbReference>
<accession>J7F8X8</accession>
<proteinExistence type="predicted"/>
<dbReference type="GeneID" id="14011980"/>
<evidence type="ECO:0000313" key="3">
    <source>
        <dbReference type="Proteomes" id="UP000003754"/>
    </source>
</evidence>
<evidence type="ECO:0000259" key="1">
    <source>
        <dbReference type="Pfam" id="PF19263"/>
    </source>
</evidence>
<gene>
    <name evidence="2" type="ORF">7-7-1_00027</name>
</gene>
<protein>
    <recommendedName>
        <fullName evidence="1">NrS-1 polymerase-like helicase domain-containing protein</fullName>
    </recommendedName>
</protein>